<comment type="caution">
    <text evidence="2">The sequence shown here is derived from an EMBL/GenBank/DDBJ whole genome shotgun (WGS) entry which is preliminary data.</text>
</comment>
<organism evidence="2 3">
    <name type="scientific">Pseudonocardia parietis</name>
    <dbReference type="NCBI Taxonomy" id="570936"/>
    <lineage>
        <taxon>Bacteria</taxon>
        <taxon>Bacillati</taxon>
        <taxon>Actinomycetota</taxon>
        <taxon>Actinomycetes</taxon>
        <taxon>Pseudonocardiales</taxon>
        <taxon>Pseudonocardiaceae</taxon>
        <taxon>Pseudonocardia</taxon>
    </lineage>
</organism>
<dbReference type="RefSeq" id="WP_210037036.1">
    <property type="nucleotide sequence ID" value="NZ_JAGINU010000004.1"/>
</dbReference>
<accession>A0ABS4W793</accession>
<name>A0ABS4W793_9PSEU</name>
<gene>
    <name evidence="2" type="ORF">JOF36_007761</name>
</gene>
<reference evidence="2 3" key="1">
    <citation type="submission" date="2021-03" db="EMBL/GenBank/DDBJ databases">
        <title>Sequencing the genomes of 1000 actinobacteria strains.</title>
        <authorList>
            <person name="Klenk H.-P."/>
        </authorList>
    </citation>
    <scope>NUCLEOTIDE SEQUENCE [LARGE SCALE GENOMIC DNA]</scope>
    <source>
        <strain evidence="2 3">DSM 45256</strain>
    </source>
</reference>
<dbReference type="EMBL" id="JAGINU010000004">
    <property type="protein sequence ID" value="MBP2371988.1"/>
    <property type="molecule type" value="Genomic_DNA"/>
</dbReference>
<sequence length="274" mass="30359">MSRTDADTGTEAGVAAGGLRTRTMAATADRAAGAPHRVPDRDRPHLWFDRPATEQERERIAVAAGELSRNFLGLDHRSDTVAAARRHVLLFLDWLDSFHGSSYQQRWVASGADQGGPDWAPGLSNPRQRPGIRVAASALILLGVIRPSDEWLLTAHLTKLWWDWTDCHDRQVWERFFAAGAATNASKQLLRSSATVLVRICIRHGIGVEQIRAEHMLHHRDFLEATGRSTSRGRVRWPGIMPAQRACWPGNRTPSRCCSAPGNSLRPNSSTATR</sequence>
<evidence type="ECO:0000313" key="3">
    <source>
        <dbReference type="Proteomes" id="UP001519295"/>
    </source>
</evidence>
<evidence type="ECO:0000313" key="2">
    <source>
        <dbReference type="EMBL" id="MBP2371988.1"/>
    </source>
</evidence>
<dbReference type="Proteomes" id="UP001519295">
    <property type="component" value="Unassembled WGS sequence"/>
</dbReference>
<evidence type="ECO:0000256" key="1">
    <source>
        <dbReference type="SAM" id="MobiDB-lite"/>
    </source>
</evidence>
<proteinExistence type="predicted"/>
<protein>
    <submittedName>
        <fullName evidence="2">Uncharacterized protein</fullName>
    </submittedName>
</protein>
<feature type="compositionally biased region" description="Polar residues" evidence="1">
    <location>
        <begin position="252"/>
        <end position="274"/>
    </location>
</feature>
<feature type="region of interest" description="Disordered" evidence="1">
    <location>
        <begin position="1"/>
        <end position="21"/>
    </location>
</feature>
<feature type="region of interest" description="Disordered" evidence="1">
    <location>
        <begin position="251"/>
        <end position="274"/>
    </location>
</feature>
<keyword evidence="3" id="KW-1185">Reference proteome</keyword>